<dbReference type="AlphaFoldDB" id="A0A378Y916"/>
<evidence type="ECO:0000313" key="3">
    <source>
        <dbReference type="Proteomes" id="UP000255467"/>
    </source>
</evidence>
<feature type="compositionally biased region" description="Low complexity" evidence="1">
    <location>
        <begin position="109"/>
        <end position="123"/>
    </location>
</feature>
<dbReference type="Proteomes" id="UP000255467">
    <property type="component" value="Unassembled WGS sequence"/>
</dbReference>
<evidence type="ECO:0000256" key="1">
    <source>
        <dbReference type="SAM" id="MobiDB-lite"/>
    </source>
</evidence>
<sequence>MNSRPSDPPAYTESLGTKLDKLADALTGGHAVAQSDGVQVGVRADGEVTAVHVDENVFPGGRRLGPLLTCLLNEARAQAQVQVADILRDAWADPRVRDVVDQIGDAPERSVPAPAEPVPAGAHPRSHDYGYSDPEDEDYSPLRPRSRIAADNDW</sequence>
<evidence type="ECO:0000313" key="2">
    <source>
        <dbReference type="EMBL" id="SUA72877.1"/>
    </source>
</evidence>
<proteinExistence type="predicted"/>
<accession>A0A378Y916</accession>
<keyword evidence="3" id="KW-1185">Reference proteome</keyword>
<protein>
    <submittedName>
        <fullName evidence="2">Uncharacterized protein</fullName>
    </submittedName>
</protein>
<name>A0A378Y916_9NOCA</name>
<gene>
    <name evidence="2" type="ORF">NCTC1934_00307</name>
</gene>
<reference evidence="2 3" key="1">
    <citation type="submission" date="2018-06" db="EMBL/GenBank/DDBJ databases">
        <authorList>
            <consortium name="Pathogen Informatics"/>
            <person name="Doyle S."/>
        </authorList>
    </citation>
    <scope>NUCLEOTIDE SEQUENCE [LARGE SCALE GENOMIC DNA]</scope>
    <source>
        <strain evidence="2 3">NCTC1934</strain>
    </source>
</reference>
<dbReference type="EMBL" id="UGRY01000002">
    <property type="protein sequence ID" value="SUA72877.1"/>
    <property type="molecule type" value="Genomic_DNA"/>
</dbReference>
<feature type="region of interest" description="Disordered" evidence="1">
    <location>
        <begin position="99"/>
        <end position="154"/>
    </location>
</feature>
<organism evidence="2 3">
    <name type="scientific">Nocardia otitidiscaviarum</name>
    <dbReference type="NCBI Taxonomy" id="1823"/>
    <lineage>
        <taxon>Bacteria</taxon>
        <taxon>Bacillati</taxon>
        <taxon>Actinomycetota</taxon>
        <taxon>Actinomycetes</taxon>
        <taxon>Mycobacteriales</taxon>
        <taxon>Nocardiaceae</taxon>
        <taxon>Nocardia</taxon>
    </lineage>
</organism>